<protein>
    <submittedName>
        <fullName evidence="2">Uncharacterized protein</fullName>
    </submittedName>
</protein>
<organism evidence="2 3">
    <name type="scientific">Portunus trituberculatus</name>
    <name type="common">Swimming crab</name>
    <name type="synonym">Neptunus trituberculatus</name>
    <dbReference type="NCBI Taxonomy" id="210409"/>
    <lineage>
        <taxon>Eukaryota</taxon>
        <taxon>Metazoa</taxon>
        <taxon>Ecdysozoa</taxon>
        <taxon>Arthropoda</taxon>
        <taxon>Crustacea</taxon>
        <taxon>Multicrustacea</taxon>
        <taxon>Malacostraca</taxon>
        <taxon>Eumalacostraca</taxon>
        <taxon>Eucarida</taxon>
        <taxon>Decapoda</taxon>
        <taxon>Pleocyemata</taxon>
        <taxon>Brachyura</taxon>
        <taxon>Eubrachyura</taxon>
        <taxon>Portunoidea</taxon>
        <taxon>Portunidae</taxon>
        <taxon>Portuninae</taxon>
        <taxon>Portunus</taxon>
    </lineage>
</organism>
<feature type="compositionally biased region" description="Basic and acidic residues" evidence="1">
    <location>
        <begin position="26"/>
        <end position="41"/>
    </location>
</feature>
<feature type="compositionally biased region" description="Basic residues" evidence="1">
    <location>
        <begin position="73"/>
        <end position="88"/>
    </location>
</feature>
<evidence type="ECO:0000313" key="3">
    <source>
        <dbReference type="Proteomes" id="UP000324222"/>
    </source>
</evidence>
<proteinExistence type="predicted"/>
<feature type="compositionally biased region" description="Basic and acidic residues" evidence="1">
    <location>
        <begin position="49"/>
        <end position="72"/>
    </location>
</feature>
<sequence>MLRAGVPLTFPDRDPHPPRASQLLPREGREGGMREKRKEHEEGEESGGEDIRTQPERRMPSWARERRVDRSGRRGRGKWSWGKRKKRRTKEEPNHKHCGADESW</sequence>
<evidence type="ECO:0000256" key="1">
    <source>
        <dbReference type="SAM" id="MobiDB-lite"/>
    </source>
</evidence>
<dbReference type="Proteomes" id="UP000324222">
    <property type="component" value="Unassembled WGS sequence"/>
</dbReference>
<dbReference type="EMBL" id="VSRR010000303">
    <property type="protein sequence ID" value="MPC13742.1"/>
    <property type="molecule type" value="Genomic_DNA"/>
</dbReference>
<comment type="caution">
    <text evidence="2">The sequence shown here is derived from an EMBL/GenBank/DDBJ whole genome shotgun (WGS) entry which is preliminary data.</text>
</comment>
<dbReference type="AlphaFoldDB" id="A0A5B7CVB6"/>
<evidence type="ECO:0000313" key="2">
    <source>
        <dbReference type="EMBL" id="MPC13742.1"/>
    </source>
</evidence>
<keyword evidence="3" id="KW-1185">Reference proteome</keyword>
<accession>A0A5B7CVB6</accession>
<gene>
    <name evidence="2" type="ORF">E2C01_006485</name>
</gene>
<feature type="compositionally biased region" description="Basic and acidic residues" evidence="1">
    <location>
        <begin position="89"/>
        <end position="104"/>
    </location>
</feature>
<name>A0A5B7CVB6_PORTR</name>
<feature type="region of interest" description="Disordered" evidence="1">
    <location>
        <begin position="1"/>
        <end position="104"/>
    </location>
</feature>
<reference evidence="2 3" key="1">
    <citation type="submission" date="2019-05" db="EMBL/GenBank/DDBJ databases">
        <title>Another draft genome of Portunus trituberculatus and its Hox gene families provides insights of decapod evolution.</title>
        <authorList>
            <person name="Jeong J.-H."/>
            <person name="Song I."/>
            <person name="Kim S."/>
            <person name="Choi T."/>
            <person name="Kim D."/>
            <person name="Ryu S."/>
            <person name="Kim W."/>
        </authorList>
    </citation>
    <scope>NUCLEOTIDE SEQUENCE [LARGE SCALE GENOMIC DNA]</scope>
    <source>
        <tissue evidence="2">Muscle</tissue>
    </source>
</reference>